<keyword evidence="7" id="KW-1185">Reference proteome</keyword>
<evidence type="ECO:0000313" key="6">
    <source>
        <dbReference type="EMBL" id="GAT54416.1"/>
    </source>
</evidence>
<dbReference type="EMBL" id="DF848626">
    <property type="protein sequence ID" value="GAT54416.1"/>
    <property type="molecule type" value="Genomic_DNA"/>
</dbReference>
<reference evidence="6" key="1">
    <citation type="submission" date="2014-09" db="EMBL/GenBank/DDBJ databases">
        <title>Genome sequence of the luminous mushroom Mycena chlorophos for searching fungal bioluminescence genes.</title>
        <authorList>
            <person name="Tanaka Y."/>
            <person name="Kasuga D."/>
            <person name="Oba Y."/>
            <person name="Hase S."/>
            <person name="Sato K."/>
            <person name="Oba Y."/>
            <person name="Sakakibara Y."/>
        </authorList>
    </citation>
    <scope>NUCLEOTIDE SEQUENCE</scope>
</reference>
<keyword evidence="3" id="KW-0732">Signal</keyword>
<dbReference type="Pfam" id="PF05199">
    <property type="entry name" value="GMC_oxred_C"/>
    <property type="match status" value="1"/>
</dbReference>
<gene>
    <name evidence="6" type="ORF">MCHLO_11274</name>
</gene>
<evidence type="ECO:0000259" key="4">
    <source>
        <dbReference type="Pfam" id="PF00732"/>
    </source>
</evidence>
<evidence type="ECO:0000256" key="1">
    <source>
        <dbReference type="ARBA" id="ARBA00001974"/>
    </source>
</evidence>
<dbReference type="SUPFAM" id="SSF51905">
    <property type="entry name" value="FAD/NAD(P)-binding domain"/>
    <property type="match status" value="1"/>
</dbReference>
<name>A0ABQ0LWX2_MYCCL</name>
<feature type="signal peptide" evidence="3">
    <location>
        <begin position="1"/>
        <end position="23"/>
    </location>
</feature>
<evidence type="ECO:0000256" key="2">
    <source>
        <dbReference type="ARBA" id="ARBA00010790"/>
    </source>
</evidence>
<proteinExistence type="inferred from homology"/>
<comment type="cofactor">
    <cofactor evidence="1">
        <name>FAD</name>
        <dbReference type="ChEBI" id="CHEBI:57692"/>
    </cofactor>
</comment>
<dbReference type="Gene3D" id="3.30.560.10">
    <property type="entry name" value="Glucose Oxidase, domain 3"/>
    <property type="match status" value="1"/>
</dbReference>
<dbReference type="InterPro" id="IPR007867">
    <property type="entry name" value="GMC_OxRtase_C"/>
</dbReference>
<dbReference type="Proteomes" id="UP000815677">
    <property type="component" value="Unassembled WGS sequence"/>
</dbReference>
<evidence type="ECO:0000313" key="7">
    <source>
        <dbReference type="Proteomes" id="UP000815677"/>
    </source>
</evidence>
<dbReference type="PANTHER" id="PTHR11552">
    <property type="entry name" value="GLUCOSE-METHANOL-CHOLINE GMC OXIDOREDUCTASE"/>
    <property type="match status" value="1"/>
</dbReference>
<evidence type="ECO:0000256" key="3">
    <source>
        <dbReference type="SAM" id="SignalP"/>
    </source>
</evidence>
<organism evidence="6 7">
    <name type="scientific">Mycena chlorophos</name>
    <name type="common">Agaric fungus</name>
    <name type="synonym">Agaricus chlorophos</name>
    <dbReference type="NCBI Taxonomy" id="658473"/>
    <lineage>
        <taxon>Eukaryota</taxon>
        <taxon>Fungi</taxon>
        <taxon>Dikarya</taxon>
        <taxon>Basidiomycota</taxon>
        <taxon>Agaricomycotina</taxon>
        <taxon>Agaricomycetes</taxon>
        <taxon>Agaricomycetidae</taxon>
        <taxon>Agaricales</taxon>
        <taxon>Marasmiineae</taxon>
        <taxon>Mycenaceae</taxon>
        <taxon>Mycena</taxon>
    </lineage>
</organism>
<dbReference type="InterPro" id="IPR036188">
    <property type="entry name" value="FAD/NAD-bd_sf"/>
</dbReference>
<dbReference type="SUPFAM" id="SSF54373">
    <property type="entry name" value="FAD-linked reductases, C-terminal domain"/>
    <property type="match status" value="1"/>
</dbReference>
<evidence type="ECO:0000259" key="5">
    <source>
        <dbReference type="Pfam" id="PF05199"/>
    </source>
</evidence>
<comment type="similarity">
    <text evidence="2">Belongs to the GMC oxidoreductase family.</text>
</comment>
<feature type="chain" id="PRO_5045357506" evidence="3">
    <location>
        <begin position="24"/>
        <end position="639"/>
    </location>
</feature>
<dbReference type="PANTHER" id="PTHR11552:SF100">
    <property type="entry name" value="DEHYDROGENASE, PUTATIVE (AFU_ORTHOLOGUE AFUA_5G00630)-RELATED"/>
    <property type="match status" value="1"/>
</dbReference>
<dbReference type="PIRSF" id="PIRSF000137">
    <property type="entry name" value="Alcohol_oxidase"/>
    <property type="match status" value="1"/>
</dbReference>
<dbReference type="Pfam" id="PF00732">
    <property type="entry name" value="GMC_oxred_N"/>
    <property type="match status" value="1"/>
</dbReference>
<dbReference type="InterPro" id="IPR000172">
    <property type="entry name" value="GMC_OxRdtase_N"/>
</dbReference>
<sequence length="639" mass="69596">MWLVREAQLARLLLVSTAAQVFALDVCPDLDGQQEDVFDFIVVGAGAGGGPLAARLVENGYFVFLVDAGSNATGYNSTLPAYWPRATEDLATSLGYNITEYSTPDSRVAWYPRAGALGGSTIHNAMLNIIAGTREDFDSLASMFNDSSWSRDSMQDYFKLVEKNEYLLELLNSRDHGFDGWLEVTALPYLNLLHNLTILDPQLLSIFASLTFASGHTRISDLNALAADSAAGIGSPDFTVDKNHVRSSVYNRLNAVHAAQSNLLNITLNTLVTKVLLCAGQDGVPTAYGVELADGPGVVLPVADGFSGKQELEVRSVFARHEVVVSAGVFQSPQLLMLSGIGDSQQLSQFGIESVVDLPGVGSNLQDHDEISIVWKMKKDFKLLVGCKFLSDPELDPCLRDWETTNHGNVYAFTPALNAIIDYSNRNQSAPDALTYIASAYFEGIVHGMSAKIVDHPDGFSSIVLLAHPSSRGYVRLTGSHPQDALDIAKRHFEAPDGAGARDLEALVLGLERMQALVSGSWGISMWVEEQVFPPEGANLTQHVLDHVFGHHACCTNAMGADDDPMAVLDGDLRVRGTNRLRVVDLSSWKDVPGFFVTTPMYMMSEKTAVSLIRDAQSRTKQRLFEAESQNMKYGRVEL</sequence>
<dbReference type="InterPro" id="IPR012132">
    <property type="entry name" value="GMC_OxRdtase"/>
</dbReference>
<feature type="domain" description="Glucose-methanol-choline oxidoreductase C-terminal" evidence="5">
    <location>
        <begin position="469"/>
        <end position="604"/>
    </location>
</feature>
<dbReference type="Gene3D" id="3.50.50.60">
    <property type="entry name" value="FAD/NAD(P)-binding domain"/>
    <property type="match status" value="1"/>
</dbReference>
<accession>A0ABQ0LWX2</accession>
<protein>
    <submittedName>
        <fullName evidence="6">Choline dehydrogenase</fullName>
    </submittedName>
</protein>
<feature type="domain" description="Glucose-methanol-choline oxidoreductase N-terminal" evidence="4">
    <location>
        <begin position="66"/>
        <end position="368"/>
    </location>
</feature>